<organism evidence="1 2">
    <name type="scientific">Ladona fulva</name>
    <name type="common">Scarce chaser dragonfly</name>
    <name type="synonym">Libellula fulva</name>
    <dbReference type="NCBI Taxonomy" id="123851"/>
    <lineage>
        <taxon>Eukaryota</taxon>
        <taxon>Metazoa</taxon>
        <taxon>Ecdysozoa</taxon>
        <taxon>Arthropoda</taxon>
        <taxon>Hexapoda</taxon>
        <taxon>Insecta</taxon>
        <taxon>Pterygota</taxon>
        <taxon>Palaeoptera</taxon>
        <taxon>Odonata</taxon>
        <taxon>Epiprocta</taxon>
        <taxon>Anisoptera</taxon>
        <taxon>Libelluloidea</taxon>
        <taxon>Libellulidae</taxon>
        <taxon>Ladona</taxon>
    </lineage>
</organism>
<proteinExistence type="predicted"/>
<keyword evidence="2" id="KW-1185">Reference proteome</keyword>
<dbReference type="Proteomes" id="UP000792457">
    <property type="component" value="Unassembled WGS sequence"/>
</dbReference>
<evidence type="ECO:0000313" key="1">
    <source>
        <dbReference type="EMBL" id="KAG8228446.1"/>
    </source>
</evidence>
<dbReference type="EMBL" id="KZ308372">
    <property type="protein sequence ID" value="KAG8228446.1"/>
    <property type="molecule type" value="Genomic_DNA"/>
</dbReference>
<reference evidence="1" key="2">
    <citation type="submission" date="2017-10" db="EMBL/GenBank/DDBJ databases">
        <title>Ladona fulva Genome sequencing and assembly.</title>
        <authorList>
            <person name="Murali S."/>
            <person name="Richards S."/>
            <person name="Bandaranaike D."/>
            <person name="Bellair M."/>
            <person name="Blankenburg K."/>
            <person name="Chao H."/>
            <person name="Dinh H."/>
            <person name="Doddapaneni H."/>
            <person name="Dugan-Rocha S."/>
            <person name="Elkadiri S."/>
            <person name="Gnanaolivu R."/>
            <person name="Hernandez B."/>
            <person name="Skinner E."/>
            <person name="Javaid M."/>
            <person name="Lee S."/>
            <person name="Li M."/>
            <person name="Ming W."/>
            <person name="Munidasa M."/>
            <person name="Muniz J."/>
            <person name="Nguyen L."/>
            <person name="Hughes D."/>
            <person name="Osuji N."/>
            <person name="Pu L.-L."/>
            <person name="Puazo M."/>
            <person name="Qu C."/>
            <person name="Quiroz J."/>
            <person name="Raj R."/>
            <person name="Weissenberger G."/>
            <person name="Xin Y."/>
            <person name="Zou X."/>
            <person name="Han Y."/>
            <person name="Worley K."/>
            <person name="Muzny D."/>
            <person name="Gibbs R."/>
        </authorList>
    </citation>
    <scope>NUCLEOTIDE SEQUENCE</scope>
    <source>
        <strain evidence="1">Sampled in the wild</strain>
    </source>
</reference>
<gene>
    <name evidence="1" type="ORF">J437_LFUL009097</name>
</gene>
<sequence length="107" mass="11633">MASATQPSLRQLSVSLGIAPGTPITLDTLMPLLSTTDTKKKLALGSAVIVVLGNPEQPIECSDIGQFIDGLIPWMQSSNFKVSDTVQRLNIWKNWNHVGHRNLVVDP</sequence>
<dbReference type="AlphaFoldDB" id="A0A8K0K660"/>
<reference evidence="1" key="1">
    <citation type="submission" date="2013-04" db="EMBL/GenBank/DDBJ databases">
        <authorList>
            <person name="Qu J."/>
            <person name="Murali S.C."/>
            <person name="Bandaranaike D."/>
            <person name="Bellair M."/>
            <person name="Blankenburg K."/>
            <person name="Chao H."/>
            <person name="Dinh H."/>
            <person name="Doddapaneni H."/>
            <person name="Downs B."/>
            <person name="Dugan-Rocha S."/>
            <person name="Elkadiri S."/>
            <person name="Gnanaolivu R.D."/>
            <person name="Hernandez B."/>
            <person name="Javaid M."/>
            <person name="Jayaseelan J.C."/>
            <person name="Lee S."/>
            <person name="Li M."/>
            <person name="Ming W."/>
            <person name="Munidasa M."/>
            <person name="Muniz J."/>
            <person name="Nguyen L."/>
            <person name="Ongeri F."/>
            <person name="Osuji N."/>
            <person name="Pu L.-L."/>
            <person name="Puazo M."/>
            <person name="Qu C."/>
            <person name="Quiroz J."/>
            <person name="Raj R."/>
            <person name="Weissenberger G."/>
            <person name="Xin Y."/>
            <person name="Zou X."/>
            <person name="Han Y."/>
            <person name="Richards S."/>
            <person name="Worley K."/>
            <person name="Muzny D."/>
            <person name="Gibbs R."/>
        </authorList>
    </citation>
    <scope>NUCLEOTIDE SEQUENCE</scope>
    <source>
        <strain evidence="1">Sampled in the wild</strain>
    </source>
</reference>
<dbReference type="Gene3D" id="1.25.10.10">
    <property type="entry name" value="Leucine-rich Repeat Variant"/>
    <property type="match status" value="1"/>
</dbReference>
<accession>A0A8K0K660</accession>
<dbReference type="InterPro" id="IPR011989">
    <property type="entry name" value="ARM-like"/>
</dbReference>
<protein>
    <submittedName>
        <fullName evidence="1">Uncharacterized protein</fullName>
    </submittedName>
</protein>
<dbReference type="OrthoDB" id="46159at2759"/>
<comment type="caution">
    <text evidence="1">The sequence shown here is derived from an EMBL/GenBank/DDBJ whole genome shotgun (WGS) entry which is preliminary data.</text>
</comment>
<evidence type="ECO:0000313" key="2">
    <source>
        <dbReference type="Proteomes" id="UP000792457"/>
    </source>
</evidence>
<name>A0A8K0K660_LADFU</name>